<feature type="region of interest" description="Disordered" evidence="1">
    <location>
        <begin position="55"/>
        <end position="84"/>
    </location>
</feature>
<accession>A0ABD0JL16</accession>
<evidence type="ECO:0000313" key="2">
    <source>
        <dbReference type="EMBL" id="KAK7475142.1"/>
    </source>
</evidence>
<dbReference type="EMBL" id="JACVVK020000414">
    <property type="protein sequence ID" value="KAK7475142.1"/>
    <property type="molecule type" value="Genomic_DNA"/>
</dbReference>
<reference evidence="2 3" key="1">
    <citation type="journal article" date="2023" name="Sci. Data">
        <title>Genome assembly of the Korean intertidal mud-creeper Batillaria attramentaria.</title>
        <authorList>
            <person name="Patra A.K."/>
            <person name="Ho P.T."/>
            <person name="Jun S."/>
            <person name="Lee S.J."/>
            <person name="Kim Y."/>
            <person name="Won Y.J."/>
        </authorList>
    </citation>
    <scope>NUCLEOTIDE SEQUENCE [LARGE SCALE GENOMIC DNA]</scope>
    <source>
        <strain evidence="2">Wonlab-2016</strain>
    </source>
</reference>
<protein>
    <submittedName>
        <fullName evidence="2">Uncharacterized protein</fullName>
    </submittedName>
</protein>
<organism evidence="2 3">
    <name type="scientific">Batillaria attramentaria</name>
    <dbReference type="NCBI Taxonomy" id="370345"/>
    <lineage>
        <taxon>Eukaryota</taxon>
        <taxon>Metazoa</taxon>
        <taxon>Spiralia</taxon>
        <taxon>Lophotrochozoa</taxon>
        <taxon>Mollusca</taxon>
        <taxon>Gastropoda</taxon>
        <taxon>Caenogastropoda</taxon>
        <taxon>Sorbeoconcha</taxon>
        <taxon>Cerithioidea</taxon>
        <taxon>Batillariidae</taxon>
        <taxon>Batillaria</taxon>
    </lineage>
</organism>
<evidence type="ECO:0000256" key="1">
    <source>
        <dbReference type="SAM" id="MobiDB-lite"/>
    </source>
</evidence>
<keyword evidence="3" id="KW-1185">Reference proteome</keyword>
<dbReference type="Proteomes" id="UP001519460">
    <property type="component" value="Unassembled WGS sequence"/>
</dbReference>
<sequence>MPCHAMHDTPAWNAERKNELVYNTHPSHIIRCVGATRKIITMNWLLKHQSLLASPSYPENSQSAPPKLKPGEQMYGEQQKRSSETIQKRVMLLTTSIGKLNIISDRVDTVLHALPATVAIIIPN</sequence>
<comment type="caution">
    <text evidence="2">The sequence shown here is derived from an EMBL/GenBank/DDBJ whole genome shotgun (WGS) entry which is preliminary data.</text>
</comment>
<gene>
    <name evidence="2" type="ORF">BaRGS_00033634</name>
</gene>
<dbReference type="AlphaFoldDB" id="A0ABD0JL16"/>
<evidence type="ECO:0000313" key="3">
    <source>
        <dbReference type="Proteomes" id="UP001519460"/>
    </source>
</evidence>
<name>A0ABD0JL16_9CAEN</name>
<feature type="compositionally biased region" description="Polar residues" evidence="1">
    <location>
        <begin position="55"/>
        <end position="64"/>
    </location>
</feature>
<proteinExistence type="predicted"/>